<evidence type="ECO:0000313" key="1">
    <source>
        <dbReference type="EMBL" id="QHB51802.1"/>
    </source>
</evidence>
<accession>A0A6P1E7V0</accession>
<dbReference type="GeneID" id="69057946"/>
<dbReference type="EMBL" id="CP047121">
    <property type="protein sequence ID" value="QHB51802.1"/>
    <property type="molecule type" value="Genomic_DNA"/>
</dbReference>
<reference evidence="1 2" key="1">
    <citation type="submission" date="2019-12" db="EMBL/GenBank/DDBJ databases">
        <title>Lactobacillus hilgardii FLUB.</title>
        <authorList>
            <person name="Gustaw K."/>
        </authorList>
    </citation>
    <scope>NUCLEOTIDE SEQUENCE [LARGE SCALE GENOMIC DNA]</scope>
    <source>
        <strain evidence="1 2">FLUB</strain>
    </source>
</reference>
<evidence type="ECO:0000313" key="2">
    <source>
        <dbReference type="Proteomes" id="UP000465035"/>
    </source>
</evidence>
<name>A0A6P1E7V0_LENHI</name>
<dbReference type="AlphaFoldDB" id="A0A6P1E7V0"/>
<sequence>MTKTLFKLIALPIIGLTLGTFGELAHSFSVSASYFKTEKIYNSTPQTLRGNWYSYVNGHMCVTHINKFSVTQTYKGKTHGLFRSNWKGYKKLAVAKIVSSEKYTFNALADKAYQSDGGWKTTYRTINKQKVKVLRDYHGSGGYVDLFRAPIYKSYAK</sequence>
<proteinExistence type="predicted"/>
<organism evidence="1 2">
    <name type="scientific">Lentilactobacillus hilgardii</name>
    <name type="common">Lactobacillus hilgardii</name>
    <dbReference type="NCBI Taxonomy" id="1588"/>
    <lineage>
        <taxon>Bacteria</taxon>
        <taxon>Bacillati</taxon>
        <taxon>Bacillota</taxon>
        <taxon>Bacilli</taxon>
        <taxon>Lactobacillales</taxon>
        <taxon>Lactobacillaceae</taxon>
        <taxon>Lentilactobacillus</taxon>
    </lineage>
</organism>
<gene>
    <name evidence="1" type="ORF">GQR93_06200</name>
</gene>
<dbReference type="Proteomes" id="UP000465035">
    <property type="component" value="Chromosome"/>
</dbReference>
<protein>
    <submittedName>
        <fullName evidence="1">Uncharacterized protein</fullName>
    </submittedName>
</protein>
<dbReference type="RefSeq" id="WP_003553406.1">
    <property type="nucleotide sequence ID" value="NZ_CABKOL010000102.1"/>
</dbReference>